<evidence type="ECO:0000256" key="1">
    <source>
        <dbReference type="ARBA" id="ARBA00022679"/>
    </source>
</evidence>
<evidence type="ECO:0000256" key="6">
    <source>
        <dbReference type="ARBA" id="ARBA00047939"/>
    </source>
</evidence>
<dbReference type="EMBL" id="FAVB01000016">
    <property type="protein sequence ID" value="CUU91009.1"/>
    <property type="molecule type" value="Genomic_DNA"/>
</dbReference>
<dbReference type="PANTHER" id="PTHR39560">
    <property type="entry name" value="PROTEIN ADENYLYLTRANSFERASE FIC-RELATED"/>
    <property type="match status" value="1"/>
</dbReference>
<feature type="domain" description="Fido" evidence="8">
    <location>
        <begin position="60"/>
        <end position="206"/>
    </location>
</feature>
<dbReference type="PANTHER" id="PTHR39560:SF1">
    <property type="entry name" value="PROTEIN ADENYLYLTRANSFERASE FIC-RELATED"/>
    <property type="match status" value="1"/>
</dbReference>
<organism evidence="9 10">
    <name type="scientific">Campylobacter hyointestinalis subsp. hyointestinalis</name>
    <dbReference type="NCBI Taxonomy" id="91352"/>
    <lineage>
        <taxon>Bacteria</taxon>
        <taxon>Pseudomonadati</taxon>
        <taxon>Campylobacterota</taxon>
        <taxon>Epsilonproteobacteria</taxon>
        <taxon>Campylobacterales</taxon>
        <taxon>Campylobacteraceae</taxon>
        <taxon>Campylobacter</taxon>
    </lineage>
</organism>
<keyword evidence="10" id="KW-1185">Reference proteome</keyword>
<evidence type="ECO:0000256" key="5">
    <source>
        <dbReference type="ARBA" id="ARBA00034531"/>
    </source>
</evidence>
<keyword evidence="3" id="KW-0547">Nucleotide-binding</keyword>
<gene>
    <name evidence="9" type="primary">fic_2</name>
    <name evidence="9" type="ORF">ERS686654_02209</name>
</gene>
<protein>
    <recommendedName>
        <fullName evidence="5">protein adenylyltransferase</fullName>
        <ecNumber evidence="5">2.7.7.108</ecNumber>
    </recommendedName>
</protein>
<keyword evidence="2 9" id="KW-0548">Nucleotidyltransferase</keyword>
<dbReference type="InterPro" id="IPR003812">
    <property type="entry name" value="Fido"/>
</dbReference>
<evidence type="ECO:0000256" key="7">
    <source>
        <dbReference type="ARBA" id="ARBA00048696"/>
    </source>
</evidence>
<reference evidence="9 10" key="1">
    <citation type="submission" date="2015-11" db="EMBL/GenBank/DDBJ databases">
        <authorList>
            <consortium name="Pathogen Informatics"/>
        </authorList>
    </citation>
    <scope>NUCLEOTIDE SEQUENCE [LARGE SCALE GENOMIC DNA]</scope>
    <source>
        <strain evidence="9 10">006A-0059</strain>
    </source>
</reference>
<dbReference type="RefSeq" id="WP_059435588.1">
    <property type="nucleotide sequence ID" value="NZ_FAVB01000016.1"/>
</dbReference>
<evidence type="ECO:0000313" key="9">
    <source>
        <dbReference type="EMBL" id="CUU91009.1"/>
    </source>
</evidence>
<dbReference type="Pfam" id="PF02661">
    <property type="entry name" value="Fic"/>
    <property type="match status" value="1"/>
</dbReference>
<evidence type="ECO:0000313" key="10">
    <source>
        <dbReference type="Proteomes" id="UP000052237"/>
    </source>
</evidence>
<keyword evidence="4" id="KW-0067">ATP-binding</keyword>
<evidence type="ECO:0000256" key="4">
    <source>
        <dbReference type="ARBA" id="ARBA00022840"/>
    </source>
</evidence>
<comment type="catalytic activity">
    <reaction evidence="7">
        <text>L-tyrosyl-[protein] + ATP = O-(5'-adenylyl)-L-tyrosyl-[protein] + diphosphate</text>
        <dbReference type="Rhea" id="RHEA:54288"/>
        <dbReference type="Rhea" id="RHEA-COMP:10136"/>
        <dbReference type="Rhea" id="RHEA-COMP:13846"/>
        <dbReference type="ChEBI" id="CHEBI:30616"/>
        <dbReference type="ChEBI" id="CHEBI:33019"/>
        <dbReference type="ChEBI" id="CHEBI:46858"/>
        <dbReference type="ChEBI" id="CHEBI:83624"/>
        <dbReference type="EC" id="2.7.7.108"/>
    </reaction>
</comment>
<comment type="catalytic activity">
    <reaction evidence="6">
        <text>L-threonyl-[protein] + ATP = 3-O-(5'-adenylyl)-L-threonyl-[protein] + diphosphate</text>
        <dbReference type="Rhea" id="RHEA:54292"/>
        <dbReference type="Rhea" id="RHEA-COMP:11060"/>
        <dbReference type="Rhea" id="RHEA-COMP:13847"/>
        <dbReference type="ChEBI" id="CHEBI:30013"/>
        <dbReference type="ChEBI" id="CHEBI:30616"/>
        <dbReference type="ChEBI" id="CHEBI:33019"/>
        <dbReference type="ChEBI" id="CHEBI:138113"/>
        <dbReference type="EC" id="2.7.7.108"/>
    </reaction>
</comment>
<dbReference type="InterPro" id="IPR036597">
    <property type="entry name" value="Fido-like_dom_sf"/>
</dbReference>
<dbReference type="SUPFAM" id="SSF140931">
    <property type="entry name" value="Fic-like"/>
    <property type="match status" value="1"/>
</dbReference>
<dbReference type="GO" id="GO:0005524">
    <property type="term" value="F:ATP binding"/>
    <property type="evidence" value="ECO:0007669"/>
    <property type="project" value="UniProtKB-KW"/>
</dbReference>
<dbReference type="GO" id="GO:0070733">
    <property type="term" value="F:AMPylase activity"/>
    <property type="evidence" value="ECO:0007669"/>
    <property type="project" value="UniProtKB-EC"/>
</dbReference>
<name>A0A0S4SZS7_CAMHY</name>
<dbReference type="AlphaFoldDB" id="A0A0S4SZS7"/>
<evidence type="ECO:0000259" key="8">
    <source>
        <dbReference type="PROSITE" id="PS51459"/>
    </source>
</evidence>
<dbReference type="EC" id="2.7.7.108" evidence="5"/>
<keyword evidence="1 9" id="KW-0808">Transferase</keyword>
<dbReference type="Proteomes" id="UP000052237">
    <property type="component" value="Unassembled WGS sequence"/>
</dbReference>
<dbReference type="Gene3D" id="1.10.3290.10">
    <property type="entry name" value="Fido-like domain"/>
    <property type="match status" value="1"/>
</dbReference>
<sequence>MIDKVLKFLDDGIPKNDFDRQLLASNLVGATNLIELNKREREITLKKQLKLQLNPIKGNFDYQHLKDIHKALFEDVYTWAGKDRNDMKIYGFMSKGNSVFCAGEYIPKEAEKIFTNLQNQNYFKDCKDLNHFAKDMANFMSDLNALHPFREGNGRIQRIFINQLAKNAGYKLDLNLIPKEKIITASIEAMECKNTKLEAIIKTNLKSFKQNLEKENTLGLSLC</sequence>
<comment type="caution">
    <text evidence="9">The sequence shown here is derived from an EMBL/GenBank/DDBJ whole genome shotgun (WGS) entry which is preliminary data.</text>
</comment>
<accession>A0A0S4SZS7</accession>
<proteinExistence type="predicted"/>
<evidence type="ECO:0000256" key="3">
    <source>
        <dbReference type="ARBA" id="ARBA00022741"/>
    </source>
</evidence>
<dbReference type="GO" id="GO:0051302">
    <property type="term" value="P:regulation of cell division"/>
    <property type="evidence" value="ECO:0007669"/>
    <property type="project" value="TreeGrafter"/>
</dbReference>
<evidence type="ECO:0000256" key="2">
    <source>
        <dbReference type="ARBA" id="ARBA00022695"/>
    </source>
</evidence>
<dbReference type="PROSITE" id="PS51459">
    <property type="entry name" value="FIDO"/>
    <property type="match status" value="1"/>
</dbReference>